<accession>A0A1Z5HT96</accession>
<dbReference type="Proteomes" id="UP000197032">
    <property type="component" value="Unassembled WGS sequence"/>
</dbReference>
<keyword evidence="2" id="KW-1185">Reference proteome</keyword>
<name>A0A1Z5HT96_9FIRM</name>
<protein>
    <submittedName>
        <fullName evidence="1">Uncharacterized protein</fullName>
    </submittedName>
</protein>
<reference evidence="2" key="1">
    <citation type="journal article" date="2017" name="Appl. Environ. Microbiol.">
        <title>Genomic analysis of Calderihabitans maritimus KKC1, a thermophilic hydrogenogenic carboxydotrophic bacterium isolated from marine sediment.</title>
        <authorList>
            <person name="Omae K."/>
            <person name="Yoneda Y."/>
            <person name="Fukuyama Y."/>
            <person name="Yoshida T."/>
            <person name="Sako Y."/>
        </authorList>
    </citation>
    <scope>NUCLEOTIDE SEQUENCE [LARGE SCALE GENOMIC DNA]</scope>
    <source>
        <strain evidence="2">KKC1</strain>
    </source>
</reference>
<evidence type="ECO:0000313" key="1">
    <source>
        <dbReference type="EMBL" id="GAW92577.1"/>
    </source>
</evidence>
<evidence type="ECO:0000313" key="2">
    <source>
        <dbReference type="Proteomes" id="UP000197032"/>
    </source>
</evidence>
<organism evidence="1 2">
    <name type="scientific">Calderihabitans maritimus</name>
    <dbReference type="NCBI Taxonomy" id="1246530"/>
    <lineage>
        <taxon>Bacteria</taxon>
        <taxon>Bacillati</taxon>
        <taxon>Bacillota</taxon>
        <taxon>Clostridia</taxon>
        <taxon>Neomoorellales</taxon>
        <taxon>Calderihabitantaceae</taxon>
        <taxon>Calderihabitans</taxon>
    </lineage>
</organism>
<comment type="caution">
    <text evidence="1">The sequence shown here is derived from an EMBL/GenBank/DDBJ whole genome shotgun (WGS) entry which is preliminary data.</text>
</comment>
<gene>
    <name evidence="1" type="ORF">KKC1_17290</name>
</gene>
<dbReference type="RefSeq" id="WP_153802851.1">
    <property type="nucleotide sequence ID" value="NZ_BDGJ01000087.1"/>
</dbReference>
<proteinExistence type="predicted"/>
<sequence length="52" mass="6352">MKDIIEILEEFIPEDNPRKWAKLASNVNYRRLHLLLLKEILLELRKMNQTNF</sequence>
<dbReference type="EMBL" id="BDGJ01000087">
    <property type="protein sequence ID" value="GAW92577.1"/>
    <property type="molecule type" value="Genomic_DNA"/>
</dbReference>
<dbReference type="AlphaFoldDB" id="A0A1Z5HT96"/>